<protein>
    <submittedName>
        <fullName evidence="1">Uncharacterized protein</fullName>
    </submittedName>
</protein>
<evidence type="ECO:0000313" key="2">
    <source>
        <dbReference type="Proteomes" id="UP001286313"/>
    </source>
</evidence>
<accession>A0AAE1KBV5</accession>
<organism evidence="1 2">
    <name type="scientific">Petrolisthes cinctipes</name>
    <name type="common">Flat porcelain crab</name>
    <dbReference type="NCBI Taxonomy" id="88211"/>
    <lineage>
        <taxon>Eukaryota</taxon>
        <taxon>Metazoa</taxon>
        <taxon>Ecdysozoa</taxon>
        <taxon>Arthropoda</taxon>
        <taxon>Crustacea</taxon>
        <taxon>Multicrustacea</taxon>
        <taxon>Malacostraca</taxon>
        <taxon>Eumalacostraca</taxon>
        <taxon>Eucarida</taxon>
        <taxon>Decapoda</taxon>
        <taxon>Pleocyemata</taxon>
        <taxon>Anomura</taxon>
        <taxon>Galatheoidea</taxon>
        <taxon>Porcellanidae</taxon>
        <taxon>Petrolisthes</taxon>
    </lineage>
</organism>
<dbReference type="AlphaFoldDB" id="A0AAE1KBV5"/>
<dbReference type="EMBL" id="JAWQEG010003042">
    <property type="protein sequence ID" value="KAK3868328.1"/>
    <property type="molecule type" value="Genomic_DNA"/>
</dbReference>
<name>A0AAE1KBV5_PETCI</name>
<keyword evidence="2" id="KW-1185">Reference proteome</keyword>
<proteinExistence type="predicted"/>
<gene>
    <name evidence="1" type="ORF">Pcinc_026270</name>
</gene>
<dbReference type="Proteomes" id="UP001286313">
    <property type="component" value="Unassembled WGS sequence"/>
</dbReference>
<evidence type="ECO:0000313" key="1">
    <source>
        <dbReference type="EMBL" id="KAK3868328.1"/>
    </source>
</evidence>
<reference evidence="1" key="1">
    <citation type="submission" date="2023-10" db="EMBL/GenBank/DDBJ databases">
        <title>Genome assemblies of two species of porcelain crab, Petrolisthes cinctipes and Petrolisthes manimaculis (Anomura: Porcellanidae).</title>
        <authorList>
            <person name="Angst P."/>
        </authorList>
    </citation>
    <scope>NUCLEOTIDE SEQUENCE</scope>
    <source>
        <strain evidence="1">PB745_01</strain>
        <tissue evidence="1">Gill</tissue>
    </source>
</reference>
<sequence length="158" mass="16819">MTLSPTLPVLPAVNCAFEMTGTAKYTHPSQSRPALETDGAIVGEWGVRGEQEGDEVYLYGEGLWRWRVEVVVCVGGEWGEEGDEVYLYGEDVEVVCVGSMGAGGGDGVILYGEDGGGCGGGVCMRTSQYFSMFAQSIEYCIMIDLPNPFGTSGFPSSE</sequence>
<comment type="caution">
    <text evidence="1">The sequence shown here is derived from an EMBL/GenBank/DDBJ whole genome shotgun (WGS) entry which is preliminary data.</text>
</comment>